<reference evidence="8" key="1">
    <citation type="journal article" date="2020" name="mSystems">
        <title>Genome- and Community-Level Interaction Insights into Carbon Utilization and Element Cycling Functions of Hydrothermarchaeota in Hydrothermal Sediment.</title>
        <authorList>
            <person name="Zhou Z."/>
            <person name="Liu Y."/>
            <person name="Xu W."/>
            <person name="Pan J."/>
            <person name="Luo Z.H."/>
            <person name="Li M."/>
        </authorList>
    </citation>
    <scope>NUCLEOTIDE SEQUENCE [LARGE SCALE GENOMIC DNA]</scope>
    <source>
        <strain evidence="8">SpSt-374</strain>
    </source>
</reference>
<organism evidence="8">
    <name type="scientific">Planktothricoides sp. SpSt-374</name>
    <dbReference type="NCBI Taxonomy" id="2282167"/>
    <lineage>
        <taxon>Bacteria</taxon>
        <taxon>Bacillati</taxon>
        <taxon>Cyanobacteriota</taxon>
        <taxon>Cyanophyceae</taxon>
        <taxon>Oscillatoriophycideae</taxon>
        <taxon>Oscillatoriales</taxon>
        <taxon>Oscillatoriaceae</taxon>
        <taxon>Planktothricoides</taxon>
    </lineage>
</organism>
<comment type="catalytic activity">
    <reaction evidence="5 7">
        <text>2-deoxy-D-ribose 5-phosphate = D-glyceraldehyde 3-phosphate + acetaldehyde</text>
        <dbReference type="Rhea" id="RHEA:12821"/>
        <dbReference type="ChEBI" id="CHEBI:15343"/>
        <dbReference type="ChEBI" id="CHEBI:59776"/>
        <dbReference type="ChEBI" id="CHEBI:62877"/>
        <dbReference type="EC" id="4.1.2.4"/>
    </reaction>
</comment>
<dbReference type="NCBIfam" id="TIGR00126">
    <property type="entry name" value="deoC"/>
    <property type="match status" value="1"/>
</dbReference>
<accession>A0A7C3VIL0</accession>
<evidence type="ECO:0000256" key="2">
    <source>
        <dbReference type="ARBA" id="ARBA00022490"/>
    </source>
</evidence>
<name>A0A7C3VIL0_9CYAN</name>
<dbReference type="InterPro" id="IPR011343">
    <property type="entry name" value="DeoC"/>
</dbReference>
<gene>
    <name evidence="7 8" type="primary">deoC</name>
    <name evidence="8" type="ORF">ENR15_16930</name>
</gene>
<evidence type="ECO:0000256" key="3">
    <source>
        <dbReference type="ARBA" id="ARBA00023239"/>
    </source>
</evidence>
<evidence type="ECO:0000313" key="8">
    <source>
        <dbReference type="EMBL" id="HGG02272.1"/>
    </source>
</evidence>
<keyword evidence="3 7" id="KW-0456">Lyase</keyword>
<dbReference type="EC" id="4.1.2.4" evidence="7"/>
<feature type="active site" description="Schiff-base intermediate with acetaldehyde" evidence="7">
    <location>
        <position position="158"/>
    </location>
</feature>
<comment type="function">
    <text evidence="6 7">Catalyzes a reversible aldol reaction between acetaldehyde and D-glyceraldehyde 3-phosphate to generate 2-deoxy-D-ribose 5-phosphate.</text>
</comment>
<dbReference type="Gene3D" id="3.20.20.70">
    <property type="entry name" value="Aldolase class I"/>
    <property type="match status" value="1"/>
</dbReference>
<dbReference type="AlphaFoldDB" id="A0A7C3VIL0"/>
<feature type="active site" description="Proton donor/acceptor" evidence="7">
    <location>
        <position position="97"/>
    </location>
</feature>
<evidence type="ECO:0000256" key="7">
    <source>
        <dbReference type="HAMAP-Rule" id="MF_00114"/>
    </source>
</evidence>
<proteinExistence type="inferred from homology"/>
<dbReference type="HAMAP" id="MF_00114">
    <property type="entry name" value="DeoC_type1"/>
    <property type="match status" value="1"/>
</dbReference>
<evidence type="ECO:0000256" key="4">
    <source>
        <dbReference type="ARBA" id="ARBA00023270"/>
    </source>
</evidence>
<dbReference type="GO" id="GO:0005737">
    <property type="term" value="C:cytoplasm"/>
    <property type="evidence" value="ECO:0007669"/>
    <property type="project" value="UniProtKB-SubCell"/>
</dbReference>
<sequence>MAASREIDIDIAAFIDHALLSPQATPQMVEKWCEEADRFHFAAVCVSPAWVRQAAKLLHTKRPKVCTVIGFPSGATTAAVKLYEAQEAVENGATELDVVINIGALKAGMTNEVHREIAEIVEETGQLVKAILETTLLTDGEKKLAAEICLDAGVAYLKTSTGFNGGATVGDVRLLAEIAKGQVGIKASGGIRTPEQALDLIVAGATRLGTSRGPDILRQREQKSVVTENRSLSSLGVVED</sequence>
<comment type="similarity">
    <text evidence="1 7">Belongs to the DeoC/FbaB aldolase family. DeoC type 1 subfamily.</text>
</comment>
<keyword evidence="2 7" id="KW-0963">Cytoplasm</keyword>
<comment type="pathway">
    <text evidence="7">Carbohydrate degradation; 2-deoxy-D-ribose 1-phosphate degradation; D-glyceraldehyde 3-phosphate and acetaldehyde from 2-deoxy-alpha-D-ribose 1-phosphate: step 2/2.</text>
</comment>
<dbReference type="UniPathway" id="UPA00002">
    <property type="reaction ID" value="UER00468"/>
</dbReference>
<evidence type="ECO:0000256" key="5">
    <source>
        <dbReference type="ARBA" id="ARBA00048791"/>
    </source>
</evidence>
<dbReference type="CDD" id="cd00959">
    <property type="entry name" value="DeoC"/>
    <property type="match status" value="1"/>
</dbReference>
<comment type="subcellular location">
    <subcellularLocation>
        <location evidence="7">Cytoplasm</location>
    </subcellularLocation>
</comment>
<dbReference type="PANTHER" id="PTHR10889:SF1">
    <property type="entry name" value="DEOXYRIBOSE-PHOSPHATE ALDOLASE"/>
    <property type="match status" value="1"/>
</dbReference>
<dbReference type="GO" id="GO:0004139">
    <property type="term" value="F:deoxyribose-phosphate aldolase activity"/>
    <property type="evidence" value="ECO:0007669"/>
    <property type="project" value="UniProtKB-UniRule"/>
</dbReference>
<keyword evidence="4 7" id="KW-0704">Schiff base</keyword>
<feature type="active site" description="Proton donor/acceptor" evidence="7">
    <location>
        <position position="186"/>
    </location>
</feature>
<dbReference type="FunFam" id="3.20.20.70:FF:000044">
    <property type="entry name" value="Deoxyribose-phosphate aldolase"/>
    <property type="match status" value="1"/>
</dbReference>
<dbReference type="InterPro" id="IPR013785">
    <property type="entry name" value="Aldolase_TIM"/>
</dbReference>
<dbReference type="PIRSF" id="PIRSF001357">
    <property type="entry name" value="DeoC"/>
    <property type="match status" value="1"/>
</dbReference>
<dbReference type="SUPFAM" id="SSF51569">
    <property type="entry name" value="Aldolase"/>
    <property type="match status" value="1"/>
</dbReference>
<dbReference type="InterPro" id="IPR002915">
    <property type="entry name" value="DeoC/FbaB/LacD_aldolase"/>
</dbReference>
<dbReference type="SMART" id="SM01133">
    <property type="entry name" value="DeoC"/>
    <property type="match status" value="1"/>
</dbReference>
<protein>
    <recommendedName>
        <fullName evidence="7">Deoxyribose-phosphate aldolase</fullName>
        <shortName evidence="7">DERA</shortName>
        <ecNumber evidence="7">4.1.2.4</ecNumber>
    </recommendedName>
    <alternativeName>
        <fullName evidence="7">2-deoxy-D-ribose 5-phosphate aldolase</fullName>
    </alternativeName>
    <alternativeName>
        <fullName evidence="7">Phosphodeoxyriboaldolase</fullName>
        <shortName evidence="7">Deoxyriboaldolase</shortName>
    </alternativeName>
</protein>
<dbReference type="GO" id="GO:0006018">
    <property type="term" value="P:2-deoxyribose 1-phosphate catabolic process"/>
    <property type="evidence" value="ECO:0007669"/>
    <property type="project" value="UniProtKB-UniRule"/>
</dbReference>
<evidence type="ECO:0000256" key="1">
    <source>
        <dbReference type="ARBA" id="ARBA00010936"/>
    </source>
</evidence>
<dbReference type="GO" id="GO:0009264">
    <property type="term" value="P:deoxyribonucleotide catabolic process"/>
    <property type="evidence" value="ECO:0007669"/>
    <property type="project" value="UniProtKB-UniRule"/>
</dbReference>
<dbReference type="Pfam" id="PF01791">
    <property type="entry name" value="DeoC"/>
    <property type="match status" value="1"/>
</dbReference>
<evidence type="ECO:0000256" key="6">
    <source>
        <dbReference type="ARBA" id="ARBA00056337"/>
    </source>
</evidence>
<dbReference type="EMBL" id="DSPX01000172">
    <property type="protein sequence ID" value="HGG02272.1"/>
    <property type="molecule type" value="Genomic_DNA"/>
</dbReference>
<dbReference type="PANTHER" id="PTHR10889">
    <property type="entry name" value="DEOXYRIBOSE-PHOSPHATE ALDOLASE"/>
    <property type="match status" value="1"/>
</dbReference>
<dbReference type="InterPro" id="IPR028581">
    <property type="entry name" value="DeoC_typeI"/>
</dbReference>
<dbReference type="GO" id="GO:0016052">
    <property type="term" value="P:carbohydrate catabolic process"/>
    <property type="evidence" value="ECO:0007669"/>
    <property type="project" value="TreeGrafter"/>
</dbReference>
<comment type="caution">
    <text evidence="8">The sequence shown here is derived from an EMBL/GenBank/DDBJ whole genome shotgun (WGS) entry which is preliminary data.</text>
</comment>